<dbReference type="GO" id="GO:0004674">
    <property type="term" value="F:protein serine/threonine kinase activity"/>
    <property type="evidence" value="ECO:0007669"/>
    <property type="project" value="UniProtKB-EC"/>
</dbReference>
<keyword evidence="1" id="KW-0418">Kinase</keyword>
<gene>
    <name evidence="1" type="primary">spkB_3</name>
    <name evidence="1" type="ORF">E5S67_01013</name>
</gene>
<evidence type="ECO:0000313" key="2">
    <source>
        <dbReference type="Proteomes" id="UP000702425"/>
    </source>
</evidence>
<keyword evidence="1" id="KW-0808">Transferase</keyword>
<dbReference type="EC" id="2.7.11.1" evidence="1"/>
<dbReference type="Gene3D" id="2.160.20.80">
    <property type="entry name" value="E3 ubiquitin-protein ligase SopA"/>
    <property type="match status" value="1"/>
</dbReference>
<dbReference type="InterPro" id="IPR051082">
    <property type="entry name" value="Pentapeptide-BTB/POZ_domain"/>
</dbReference>
<keyword evidence="2" id="KW-1185">Reference proteome</keyword>
<accession>A0ABX2CSB9</accession>
<proteinExistence type="predicted"/>
<dbReference type="Pfam" id="PF00805">
    <property type="entry name" value="Pentapeptide"/>
    <property type="match status" value="2"/>
</dbReference>
<dbReference type="PANTHER" id="PTHR14136">
    <property type="entry name" value="BTB_POZ DOMAIN-CONTAINING PROTEIN KCTD9"/>
    <property type="match status" value="1"/>
</dbReference>
<dbReference type="Proteomes" id="UP000702425">
    <property type="component" value="Unassembled WGS sequence"/>
</dbReference>
<comment type="caution">
    <text evidence="1">The sequence shown here is derived from an EMBL/GenBank/DDBJ whole genome shotgun (WGS) entry which is preliminary data.</text>
</comment>
<dbReference type="SUPFAM" id="SSF141571">
    <property type="entry name" value="Pentapeptide repeat-like"/>
    <property type="match status" value="1"/>
</dbReference>
<reference evidence="1 2" key="1">
    <citation type="journal article" date="2020" name="Sci. Rep.">
        <title>A novel cyanobacterial geosmin producer, revising GeoA distribution and dispersion patterns in Bacteria.</title>
        <authorList>
            <person name="Churro C."/>
            <person name="Semedo-Aguiar A.P."/>
            <person name="Silva A.D."/>
            <person name="Pereira-Leal J.B."/>
            <person name="Leite R.B."/>
        </authorList>
    </citation>
    <scope>NUCLEOTIDE SEQUENCE [LARGE SCALE GENOMIC DNA]</scope>
    <source>
        <strain evidence="1 2">IPMA8</strain>
    </source>
</reference>
<protein>
    <submittedName>
        <fullName evidence="1">Serine/threonine-protein kinase B</fullName>
        <ecNumber evidence="1">2.7.11.1</ecNumber>
    </submittedName>
</protein>
<organism evidence="1 2">
    <name type="scientific">Microcoleus asticus IPMA8</name>
    <dbReference type="NCBI Taxonomy" id="2563858"/>
    <lineage>
        <taxon>Bacteria</taxon>
        <taxon>Bacillati</taxon>
        <taxon>Cyanobacteriota</taxon>
        <taxon>Cyanophyceae</taxon>
        <taxon>Oscillatoriophycideae</taxon>
        <taxon>Oscillatoriales</taxon>
        <taxon>Microcoleaceae</taxon>
        <taxon>Microcoleus</taxon>
        <taxon>Microcoleus asticus</taxon>
    </lineage>
</organism>
<sequence length="186" mass="20093">MNWLQPKPETVLLCDSIAAASDMAFMLNGEWDGCNSLVLPKSDKVAIEAAASLLETSWCYQNTCEPVLIRLEVDELLRRYAIGDRFFINANLRCAQLSELCLENIDLSYAKLNLANLSGTNLSKANLMAAQMPATNLSGSNLSKSQLVRANLSGANLSDANLRGADMSYADLSNVCLTGADLIPIS</sequence>
<name>A0ABX2CSB9_9CYAN</name>
<dbReference type="PANTHER" id="PTHR14136:SF17">
    <property type="entry name" value="BTB_POZ DOMAIN-CONTAINING PROTEIN KCTD9"/>
    <property type="match status" value="1"/>
</dbReference>
<dbReference type="InterPro" id="IPR001646">
    <property type="entry name" value="5peptide_repeat"/>
</dbReference>
<evidence type="ECO:0000313" key="1">
    <source>
        <dbReference type="EMBL" id="NQE33295.1"/>
    </source>
</evidence>
<dbReference type="EMBL" id="SRRZ01000012">
    <property type="protein sequence ID" value="NQE33295.1"/>
    <property type="molecule type" value="Genomic_DNA"/>
</dbReference>